<keyword evidence="3" id="KW-0443">Lipid metabolism</keyword>
<evidence type="ECO:0000256" key="2">
    <source>
        <dbReference type="ARBA" id="ARBA00022963"/>
    </source>
</evidence>
<accession>A0ABW9FKQ7</accession>
<dbReference type="RefSeq" id="WP_420165734.1">
    <property type="nucleotide sequence ID" value="NZ_JBDLNV010000006.1"/>
</dbReference>
<dbReference type="GO" id="GO:0016787">
    <property type="term" value="F:hydrolase activity"/>
    <property type="evidence" value="ECO:0007669"/>
    <property type="project" value="UniProtKB-KW"/>
</dbReference>
<keyword evidence="1 4" id="KW-0378">Hydrolase</keyword>
<gene>
    <name evidence="4" type="ORF">ABEU20_003854</name>
</gene>
<evidence type="ECO:0000313" key="4">
    <source>
        <dbReference type="EMBL" id="MFM1725243.1"/>
    </source>
</evidence>
<dbReference type="Gene3D" id="3.40.50.1820">
    <property type="entry name" value="alpha/beta hydrolase"/>
    <property type="match status" value="1"/>
</dbReference>
<proteinExistence type="predicted"/>
<dbReference type="InterPro" id="IPR029058">
    <property type="entry name" value="AB_hydrolase_fold"/>
</dbReference>
<evidence type="ECO:0000313" key="5">
    <source>
        <dbReference type="Proteomes" id="UP001629745"/>
    </source>
</evidence>
<dbReference type="PANTHER" id="PTHR10272:SF0">
    <property type="entry name" value="PLATELET-ACTIVATING FACTOR ACETYLHYDROLASE"/>
    <property type="match status" value="1"/>
</dbReference>
<reference evidence="4 5" key="1">
    <citation type="submission" date="2023-11" db="EMBL/GenBank/DDBJ databases">
        <authorList>
            <person name="Val-Calvo J."/>
            <person name="Scortti M."/>
            <person name="Vazquez-Boland J."/>
        </authorList>
    </citation>
    <scope>NUCLEOTIDE SEQUENCE [LARGE SCALE GENOMIC DNA]</scope>
    <source>
        <strain evidence="4 5">PAM 2766</strain>
    </source>
</reference>
<comment type="caution">
    <text evidence="4">The sequence shown here is derived from an EMBL/GenBank/DDBJ whole genome shotgun (WGS) entry which is preliminary data.</text>
</comment>
<sequence>MFAAPAPSGPHEVGSTTLHLVDEARPDPWSPGRSRELMITVTYPAAPNADTPLARYLSAEFPPAALRSVAVEAGLPIDVETLPGLRTHAHRDARIAETPERSLPVVLYSPGVGVPRMFGTSLVEDLASRGYVVVSIDHTYDAQVVEFPDGRLEVAATAVGPEEPGEWGRKALDARVADSELVLDELAAMAGGGNPDAEGRPLPDGLGGALDLSRVGMVGHSLGGVTATEVMSRDARVTAGVSLDGSVGSDAGPGVDATAGWDRPIMLMSSRSLSPGEPDTYWNALWDRSSGWKRQLELTGAGHYSFTDVPALLPPLPALIAAEVTGPHLGTIAPGRADEIVRTYVAAMFDRFLRNEPSPLLEYSHEAFPEVRYIR</sequence>
<dbReference type="PANTHER" id="PTHR10272">
    <property type="entry name" value="PLATELET-ACTIVATING FACTOR ACETYLHYDROLASE"/>
    <property type="match status" value="1"/>
</dbReference>
<evidence type="ECO:0000256" key="3">
    <source>
        <dbReference type="ARBA" id="ARBA00023098"/>
    </source>
</evidence>
<dbReference type="EMBL" id="JBDLNV010000006">
    <property type="protein sequence ID" value="MFM1725243.1"/>
    <property type="molecule type" value="Genomic_DNA"/>
</dbReference>
<name>A0ABW9FKQ7_9NOCA</name>
<keyword evidence="2" id="KW-0442">Lipid degradation</keyword>
<dbReference type="Pfam" id="PF03403">
    <property type="entry name" value="PAF-AH_p_II"/>
    <property type="match status" value="1"/>
</dbReference>
<dbReference type="SUPFAM" id="SSF53474">
    <property type="entry name" value="alpha/beta-Hydrolases"/>
    <property type="match status" value="1"/>
</dbReference>
<dbReference type="Proteomes" id="UP001629745">
    <property type="component" value="Unassembled WGS sequence"/>
</dbReference>
<organism evidence="4 5">
    <name type="scientific">Rhodococcus parequi</name>
    <dbReference type="NCBI Taxonomy" id="3137122"/>
    <lineage>
        <taxon>Bacteria</taxon>
        <taxon>Bacillati</taxon>
        <taxon>Actinomycetota</taxon>
        <taxon>Actinomycetes</taxon>
        <taxon>Mycobacteriales</taxon>
        <taxon>Nocardiaceae</taxon>
        <taxon>Rhodococcus</taxon>
    </lineage>
</organism>
<evidence type="ECO:0000256" key="1">
    <source>
        <dbReference type="ARBA" id="ARBA00022801"/>
    </source>
</evidence>
<protein>
    <submittedName>
        <fullName evidence="4">Alpha/beta hydrolase</fullName>
    </submittedName>
</protein>
<keyword evidence="5" id="KW-1185">Reference proteome</keyword>